<dbReference type="InterPro" id="IPR008906">
    <property type="entry name" value="HATC_C_dom"/>
</dbReference>
<keyword evidence="3" id="KW-1185">Reference proteome</keyword>
<organism evidence="2 3">
    <name type="scientific">Dryococelus australis</name>
    <dbReference type="NCBI Taxonomy" id="614101"/>
    <lineage>
        <taxon>Eukaryota</taxon>
        <taxon>Metazoa</taxon>
        <taxon>Ecdysozoa</taxon>
        <taxon>Arthropoda</taxon>
        <taxon>Hexapoda</taxon>
        <taxon>Insecta</taxon>
        <taxon>Pterygota</taxon>
        <taxon>Neoptera</taxon>
        <taxon>Polyneoptera</taxon>
        <taxon>Phasmatodea</taxon>
        <taxon>Verophasmatodea</taxon>
        <taxon>Anareolatae</taxon>
        <taxon>Phasmatidae</taxon>
        <taxon>Eurycanthinae</taxon>
        <taxon>Dryococelus</taxon>
    </lineage>
</organism>
<evidence type="ECO:0000259" key="1">
    <source>
        <dbReference type="Pfam" id="PF05699"/>
    </source>
</evidence>
<accession>A0ABQ9GU33</accession>
<reference evidence="2 3" key="1">
    <citation type="submission" date="2023-02" db="EMBL/GenBank/DDBJ databases">
        <title>LHISI_Scaffold_Assembly.</title>
        <authorList>
            <person name="Stuart O.P."/>
            <person name="Cleave R."/>
            <person name="Magrath M.J.L."/>
            <person name="Mikheyev A.S."/>
        </authorList>
    </citation>
    <scope>NUCLEOTIDE SEQUENCE [LARGE SCALE GENOMIC DNA]</scope>
    <source>
        <strain evidence="2">Daus_M_001</strain>
        <tissue evidence="2">Leg muscle</tissue>
    </source>
</reference>
<proteinExistence type="predicted"/>
<gene>
    <name evidence="2" type="ORF">PR048_023434</name>
</gene>
<dbReference type="SUPFAM" id="SSF53098">
    <property type="entry name" value="Ribonuclease H-like"/>
    <property type="match status" value="1"/>
</dbReference>
<feature type="domain" description="HAT C-terminal dimerisation" evidence="1">
    <location>
        <begin position="137"/>
        <end position="179"/>
    </location>
</feature>
<dbReference type="Proteomes" id="UP001159363">
    <property type="component" value="Chromosome 8"/>
</dbReference>
<comment type="caution">
    <text evidence="2">The sequence shown here is derived from an EMBL/GenBank/DDBJ whole genome shotgun (WGS) entry which is preliminary data.</text>
</comment>
<evidence type="ECO:0000313" key="2">
    <source>
        <dbReference type="EMBL" id="KAJ8875539.1"/>
    </source>
</evidence>
<evidence type="ECO:0000313" key="3">
    <source>
        <dbReference type="Proteomes" id="UP001159363"/>
    </source>
</evidence>
<name>A0ABQ9GU33_9NEOP</name>
<sequence length="205" mass="23633">MATKEICHENTATLSIAKHILYSIDESLRQYITDHSCEHGLGVRLARSLVKSLSAHFHSVTNSQTYRLNTALDPRLKTIIMEKHEHEITRKQLVTLCKKCRGSSVDVKGHNSHTKFPSAGLWSFFEKKTLELQQGQRLIEHPVIGHHEEPLIWWQANKKVYPILALLTQHYLGISVTSVCKTFLECRAGDHRQEREIETKTFRKN</sequence>
<dbReference type="InterPro" id="IPR012337">
    <property type="entry name" value="RNaseH-like_sf"/>
</dbReference>
<protein>
    <recommendedName>
        <fullName evidence="1">HAT C-terminal dimerisation domain-containing protein</fullName>
    </recommendedName>
</protein>
<dbReference type="EMBL" id="JARBHB010000009">
    <property type="protein sequence ID" value="KAJ8875539.1"/>
    <property type="molecule type" value="Genomic_DNA"/>
</dbReference>
<feature type="non-terminal residue" evidence="2">
    <location>
        <position position="205"/>
    </location>
</feature>
<dbReference type="Pfam" id="PF05699">
    <property type="entry name" value="Dimer_Tnp_hAT"/>
    <property type="match status" value="1"/>
</dbReference>